<protein>
    <recommendedName>
        <fullName evidence="2">DUF222 domain-containing protein</fullName>
    </recommendedName>
</protein>
<sequence>MEERLDAIAQADAALSRVIEVQAQIDALMAVRTEALVAFDEAFTAAYPTDRSALRERARNAELACGLRMPEQSVQRLCGEAQILTRDLPATLAGLAEGRYSYRHAQALVDETAGLDADDRAAVERVALGTAATTTAAQFRRRVRKLREKRRPETMPQRAAEARTRRSVTMDPLADGMGCLMLYTGAVEVAAIYERVCEAAAREKADGDPRTITQLRADLMVDALLERQSALGLSRTQLQALDLTAEEAAHIQETELGSFSGIVPTVLVTVPVMTLLGGTEPGMLEGVGPIDAVTARRLTAEAPTLYRVLTDPETGISLSMSRTSYRVPDPLRRWLRLRDDTCTFAMCGISARRCDIDHTRDWHAHDGPTDHDNLAHLSRGHHTLKHHGGWRVRQDKPGHLTWTSYLGREYAVAPASA</sequence>
<organism evidence="3 4">
    <name type="scientific">Homoserinibacter gongjuensis</name>
    <dbReference type="NCBI Taxonomy" id="1162968"/>
    <lineage>
        <taxon>Bacteria</taxon>
        <taxon>Bacillati</taxon>
        <taxon>Actinomycetota</taxon>
        <taxon>Actinomycetes</taxon>
        <taxon>Micrococcales</taxon>
        <taxon>Microbacteriaceae</taxon>
        <taxon>Homoserinibacter</taxon>
    </lineage>
</organism>
<name>A0ABQ6JX12_9MICO</name>
<evidence type="ECO:0000313" key="4">
    <source>
        <dbReference type="Proteomes" id="UP001157069"/>
    </source>
</evidence>
<dbReference type="RefSeq" id="WP_284301620.1">
    <property type="nucleotide sequence ID" value="NZ_BSVA01000001.1"/>
</dbReference>
<accession>A0ABQ6JX12</accession>
<reference evidence="4" key="1">
    <citation type="journal article" date="2019" name="Int. J. Syst. Evol. Microbiol.">
        <title>The Global Catalogue of Microorganisms (GCM) 10K type strain sequencing project: providing services to taxonomists for standard genome sequencing and annotation.</title>
        <authorList>
            <consortium name="The Broad Institute Genomics Platform"/>
            <consortium name="The Broad Institute Genome Sequencing Center for Infectious Disease"/>
            <person name="Wu L."/>
            <person name="Ma J."/>
        </authorList>
    </citation>
    <scope>NUCLEOTIDE SEQUENCE [LARGE SCALE GENOMIC DNA]</scope>
    <source>
        <strain evidence="4">NBRC 108755</strain>
    </source>
</reference>
<proteinExistence type="predicted"/>
<evidence type="ECO:0000256" key="1">
    <source>
        <dbReference type="SAM" id="MobiDB-lite"/>
    </source>
</evidence>
<evidence type="ECO:0000313" key="3">
    <source>
        <dbReference type="EMBL" id="GMA92847.1"/>
    </source>
</evidence>
<gene>
    <name evidence="3" type="ORF">GCM10025869_33760</name>
</gene>
<dbReference type="InterPro" id="IPR003615">
    <property type="entry name" value="HNH_nuc"/>
</dbReference>
<dbReference type="CDD" id="cd00085">
    <property type="entry name" value="HNHc"/>
    <property type="match status" value="1"/>
</dbReference>
<dbReference type="Pfam" id="PF02720">
    <property type="entry name" value="DUF222"/>
    <property type="match status" value="1"/>
</dbReference>
<dbReference type="EMBL" id="BSVA01000001">
    <property type="protein sequence ID" value="GMA92847.1"/>
    <property type="molecule type" value="Genomic_DNA"/>
</dbReference>
<comment type="caution">
    <text evidence="3">The sequence shown here is derived from an EMBL/GenBank/DDBJ whole genome shotgun (WGS) entry which is preliminary data.</text>
</comment>
<keyword evidence="4" id="KW-1185">Reference proteome</keyword>
<dbReference type="InterPro" id="IPR003870">
    <property type="entry name" value="DUF222"/>
</dbReference>
<evidence type="ECO:0000259" key="2">
    <source>
        <dbReference type="Pfam" id="PF02720"/>
    </source>
</evidence>
<feature type="region of interest" description="Disordered" evidence="1">
    <location>
        <begin position="147"/>
        <end position="167"/>
    </location>
</feature>
<feature type="domain" description="DUF222" evidence="2">
    <location>
        <begin position="30"/>
        <end position="339"/>
    </location>
</feature>
<dbReference type="Proteomes" id="UP001157069">
    <property type="component" value="Unassembled WGS sequence"/>
</dbReference>